<evidence type="ECO:0000313" key="3">
    <source>
        <dbReference type="EMBL" id="MXO70261.1"/>
    </source>
</evidence>
<reference evidence="3 4" key="1">
    <citation type="submission" date="2019-12" db="EMBL/GenBank/DDBJ databases">
        <title>Genomic-based taxomic classification of the family Erythrobacteraceae.</title>
        <authorList>
            <person name="Xu L."/>
        </authorList>
    </citation>
    <scope>NUCLEOTIDE SEQUENCE [LARGE SCALE GENOMIC DNA]</scope>
    <source>
        <strain evidence="3 4">M0322</strain>
    </source>
</reference>
<protein>
    <recommendedName>
        <fullName evidence="2">DUF5681 domain-containing protein</fullName>
    </recommendedName>
</protein>
<dbReference type="Proteomes" id="UP000466966">
    <property type="component" value="Unassembled WGS sequence"/>
</dbReference>
<organism evidence="3 4">
    <name type="scientific">Alteraurantiacibacter buctensis</name>
    <dbReference type="NCBI Taxonomy" id="1503981"/>
    <lineage>
        <taxon>Bacteria</taxon>
        <taxon>Pseudomonadati</taxon>
        <taxon>Pseudomonadota</taxon>
        <taxon>Alphaproteobacteria</taxon>
        <taxon>Sphingomonadales</taxon>
        <taxon>Erythrobacteraceae</taxon>
        <taxon>Alteraurantiacibacter</taxon>
    </lineage>
</organism>
<comment type="caution">
    <text evidence="3">The sequence shown here is derived from an EMBL/GenBank/DDBJ whole genome shotgun (WGS) entry which is preliminary data.</text>
</comment>
<accession>A0A844YTR8</accession>
<dbReference type="OrthoDB" id="2086138at2"/>
<evidence type="ECO:0000259" key="2">
    <source>
        <dbReference type="Pfam" id="PF18932"/>
    </source>
</evidence>
<dbReference type="AlphaFoldDB" id="A0A844YTR8"/>
<gene>
    <name evidence="3" type="ORF">GRI99_01270</name>
</gene>
<dbReference type="RefSeq" id="WP_160770200.1">
    <property type="nucleotide sequence ID" value="NZ_WTYV01000001.1"/>
</dbReference>
<dbReference type="EMBL" id="WTYV01000001">
    <property type="protein sequence ID" value="MXO70261.1"/>
    <property type="molecule type" value="Genomic_DNA"/>
</dbReference>
<sequence>MPKRKNPTGDDYEIGYAKPPRATQFVPGQSGFAGRKHKKVEPHNQMISRILNEEVEVSGQKMTKLALVVLQTVNKTIKGGRPQDLKILLEMLEKHGVMTKVDAAEEARIGADEAMAKVSQIFFRLQNADPKLMAASKQADLEEAEIIMGCSHCAPILRERWKTPEYKSRLKQGQKSAIQSEVTGKERNKRLIKIWENLPRDVT</sequence>
<dbReference type="Pfam" id="PF18932">
    <property type="entry name" value="DUF5681"/>
    <property type="match status" value="1"/>
</dbReference>
<evidence type="ECO:0000256" key="1">
    <source>
        <dbReference type="SAM" id="MobiDB-lite"/>
    </source>
</evidence>
<proteinExistence type="predicted"/>
<name>A0A844YTR8_9SPHN</name>
<feature type="region of interest" description="Disordered" evidence="1">
    <location>
        <begin position="1"/>
        <end position="26"/>
    </location>
</feature>
<dbReference type="InterPro" id="IPR043736">
    <property type="entry name" value="DUF5681"/>
</dbReference>
<feature type="domain" description="DUF5681" evidence="2">
    <location>
        <begin position="22"/>
        <end position="95"/>
    </location>
</feature>
<keyword evidence="4" id="KW-1185">Reference proteome</keyword>
<evidence type="ECO:0000313" key="4">
    <source>
        <dbReference type="Proteomes" id="UP000466966"/>
    </source>
</evidence>